<dbReference type="Proteomes" id="UP000612282">
    <property type="component" value="Unassembled WGS sequence"/>
</dbReference>
<sequence>MIYASTKLHENSGDSGAKVFVDNTGKRRKLVVLSGVCAAVGAVIYISAVVAGLVQSPQIELTTKGTVSTSPSGSTR</sequence>
<keyword evidence="1" id="KW-0812">Transmembrane</keyword>
<protein>
    <submittedName>
        <fullName evidence="2">Uncharacterized protein</fullName>
    </submittedName>
</protein>
<keyword evidence="1" id="KW-1133">Transmembrane helix</keyword>
<dbReference type="RefSeq" id="WP_203794056.1">
    <property type="nucleotide sequence ID" value="NZ_BAAAQE010000076.1"/>
</dbReference>
<comment type="caution">
    <text evidence="2">The sequence shown here is derived from an EMBL/GenBank/DDBJ whole genome shotgun (WGS) entry which is preliminary data.</text>
</comment>
<evidence type="ECO:0000313" key="2">
    <source>
        <dbReference type="EMBL" id="GID53141.1"/>
    </source>
</evidence>
<reference evidence="2 3" key="1">
    <citation type="submission" date="2021-01" db="EMBL/GenBank/DDBJ databases">
        <title>Whole genome shotgun sequence of Actinoplanes couchii NBRC 106145.</title>
        <authorList>
            <person name="Komaki H."/>
            <person name="Tamura T."/>
        </authorList>
    </citation>
    <scope>NUCLEOTIDE SEQUENCE [LARGE SCALE GENOMIC DNA]</scope>
    <source>
        <strain evidence="2 3">NBRC 106145</strain>
    </source>
</reference>
<dbReference type="EMBL" id="BOMG01000026">
    <property type="protein sequence ID" value="GID53141.1"/>
    <property type="molecule type" value="Genomic_DNA"/>
</dbReference>
<organism evidence="2 3">
    <name type="scientific">Actinoplanes couchii</name>
    <dbReference type="NCBI Taxonomy" id="403638"/>
    <lineage>
        <taxon>Bacteria</taxon>
        <taxon>Bacillati</taxon>
        <taxon>Actinomycetota</taxon>
        <taxon>Actinomycetes</taxon>
        <taxon>Micromonosporales</taxon>
        <taxon>Micromonosporaceae</taxon>
        <taxon>Actinoplanes</taxon>
    </lineage>
</organism>
<gene>
    <name evidence="2" type="ORF">Aco03nite_015450</name>
</gene>
<keyword evidence="1" id="KW-0472">Membrane</keyword>
<keyword evidence="3" id="KW-1185">Reference proteome</keyword>
<feature type="transmembrane region" description="Helical" evidence="1">
    <location>
        <begin position="30"/>
        <end position="54"/>
    </location>
</feature>
<evidence type="ECO:0000256" key="1">
    <source>
        <dbReference type="SAM" id="Phobius"/>
    </source>
</evidence>
<evidence type="ECO:0000313" key="3">
    <source>
        <dbReference type="Proteomes" id="UP000612282"/>
    </source>
</evidence>
<proteinExistence type="predicted"/>
<accession>A0ABQ3X3T0</accession>
<name>A0ABQ3X3T0_9ACTN</name>